<feature type="transmembrane region" description="Helical" evidence="1">
    <location>
        <begin position="148"/>
        <end position="170"/>
    </location>
</feature>
<sequence length="338" mass="38072">MMRSLRYFMLLFVIGLPFLVFAKADQVLLKADKKIAAVGQPVTLTLTITGKGIDSIRWDLFSLPESALILKTLKSDTIIQGIPKFKQQVILTLLEPDTLLFSSLPVFIIRKDIQDAFIEPAGSVYFKPEKAITALSAIKPVDQGPDHFYSMLFKVSAFIVLLAILAVGIVKQSRIETDVLEDKFWALMQLSLLEEELKAGLKSGQDIEKDLISRSFMILKRFLQFHLSILPVLSTRSEVSTVTAFSMRSRFSARSTFSTLSTFSIRDMALDQFSEQHILSVLPDLKLSERNAALLQQFLEMSLIKRFAPNETNAEQYLAALKQLIGNFSNPINQLHHD</sequence>
<keyword evidence="1" id="KW-1133">Transmembrane helix</keyword>
<evidence type="ECO:0000256" key="1">
    <source>
        <dbReference type="SAM" id="Phobius"/>
    </source>
</evidence>
<reference evidence="2 3" key="1">
    <citation type="submission" date="2019-03" db="EMBL/GenBank/DDBJ databases">
        <title>Genomic Encyclopedia of Archaeal and Bacterial Type Strains, Phase II (KMG-II): from individual species to whole genera.</title>
        <authorList>
            <person name="Goeker M."/>
        </authorList>
    </citation>
    <scope>NUCLEOTIDE SEQUENCE [LARGE SCALE GENOMIC DNA]</scope>
    <source>
        <strain evidence="2 3">DSM 19035</strain>
    </source>
</reference>
<dbReference type="Proteomes" id="UP000295620">
    <property type="component" value="Unassembled WGS sequence"/>
</dbReference>
<keyword evidence="1" id="KW-0472">Membrane</keyword>
<gene>
    <name evidence="2" type="ORF">ATK78_1583</name>
</gene>
<dbReference type="EMBL" id="SNYC01000004">
    <property type="protein sequence ID" value="TDQ09429.1"/>
    <property type="molecule type" value="Genomic_DNA"/>
</dbReference>
<dbReference type="RefSeq" id="WP_133575513.1">
    <property type="nucleotide sequence ID" value="NZ_SNYC01000004.1"/>
</dbReference>
<evidence type="ECO:0000313" key="3">
    <source>
        <dbReference type="Proteomes" id="UP000295620"/>
    </source>
</evidence>
<evidence type="ECO:0000313" key="2">
    <source>
        <dbReference type="EMBL" id="TDQ09429.1"/>
    </source>
</evidence>
<protein>
    <submittedName>
        <fullName evidence="2">Uncharacterized protein</fullName>
    </submittedName>
</protein>
<comment type="caution">
    <text evidence="2">The sequence shown here is derived from an EMBL/GenBank/DDBJ whole genome shotgun (WGS) entry which is preliminary data.</text>
</comment>
<dbReference type="AlphaFoldDB" id="A0A4R6SVP5"/>
<name>A0A4R6SVP5_9SPHI</name>
<keyword evidence="3" id="KW-1185">Reference proteome</keyword>
<keyword evidence="1" id="KW-0812">Transmembrane</keyword>
<organism evidence="2 3">
    <name type="scientific">Pedobacter metabolipauper</name>
    <dbReference type="NCBI Taxonomy" id="425513"/>
    <lineage>
        <taxon>Bacteria</taxon>
        <taxon>Pseudomonadati</taxon>
        <taxon>Bacteroidota</taxon>
        <taxon>Sphingobacteriia</taxon>
        <taxon>Sphingobacteriales</taxon>
        <taxon>Sphingobacteriaceae</taxon>
        <taxon>Pedobacter</taxon>
    </lineage>
</organism>
<proteinExistence type="predicted"/>
<accession>A0A4R6SVP5</accession>